<dbReference type="HOGENOM" id="CLU_2758076_0_0_1"/>
<dbReference type="Proteomes" id="UP000053424">
    <property type="component" value="Unassembled WGS sequence"/>
</dbReference>
<evidence type="ECO:0000313" key="1">
    <source>
        <dbReference type="EMBL" id="KIM43320.1"/>
    </source>
</evidence>
<name>A0A0C3C338_HEBCY</name>
<gene>
    <name evidence="1" type="ORF">M413DRAFT_401444</name>
</gene>
<reference evidence="1 2" key="1">
    <citation type="submission" date="2014-04" db="EMBL/GenBank/DDBJ databases">
        <authorList>
            <consortium name="DOE Joint Genome Institute"/>
            <person name="Kuo A."/>
            <person name="Gay G."/>
            <person name="Dore J."/>
            <person name="Kohler A."/>
            <person name="Nagy L.G."/>
            <person name="Floudas D."/>
            <person name="Copeland A."/>
            <person name="Barry K.W."/>
            <person name="Cichocki N."/>
            <person name="Veneault-Fourrey C."/>
            <person name="LaButti K."/>
            <person name="Lindquist E.A."/>
            <person name="Lipzen A."/>
            <person name="Lundell T."/>
            <person name="Morin E."/>
            <person name="Murat C."/>
            <person name="Sun H."/>
            <person name="Tunlid A."/>
            <person name="Henrissat B."/>
            <person name="Grigoriev I.V."/>
            <person name="Hibbett D.S."/>
            <person name="Martin F."/>
            <person name="Nordberg H.P."/>
            <person name="Cantor M.N."/>
            <person name="Hua S.X."/>
        </authorList>
    </citation>
    <scope>NUCLEOTIDE SEQUENCE [LARGE SCALE GENOMIC DNA]</scope>
    <source>
        <strain evidence="2">h7</strain>
    </source>
</reference>
<keyword evidence="2" id="KW-1185">Reference proteome</keyword>
<accession>A0A0C3C338</accession>
<protein>
    <submittedName>
        <fullName evidence="1">Uncharacterized protein</fullName>
    </submittedName>
</protein>
<sequence>MALMILYDIPKSSRTQTRILYDSNKLPFNGINCNLAAHSSFFLFPAFFLSLHSSFPCRLQVTLSVSFSLS</sequence>
<organism evidence="1 2">
    <name type="scientific">Hebeloma cylindrosporum</name>
    <dbReference type="NCBI Taxonomy" id="76867"/>
    <lineage>
        <taxon>Eukaryota</taxon>
        <taxon>Fungi</taxon>
        <taxon>Dikarya</taxon>
        <taxon>Basidiomycota</taxon>
        <taxon>Agaricomycotina</taxon>
        <taxon>Agaricomycetes</taxon>
        <taxon>Agaricomycetidae</taxon>
        <taxon>Agaricales</taxon>
        <taxon>Agaricineae</taxon>
        <taxon>Hymenogastraceae</taxon>
        <taxon>Hebeloma</taxon>
    </lineage>
</organism>
<reference evidence="2" key="2">
    <citation type="submission" date="2015-01" db="EMBL/GenBank/DDBJ databases">
        <title>Evolutionary Origins and Diversification of the Mycorrhizal Mutualists.</title>
        <authorList>
            <consortium name="DOE Joint Genome Institute"/>
            <consortium name="Mycorrhizal Genomics Consortium"/>
            <person name="Kohler A."/>
            <person name="Kuo A."/>
            <person name="Nagy L.G."/>
            <person name="Floudas D."/>
            <person name="Copeland A."/>
            <person name="Barry K.W."/>
            <person name="Cichocki N."/>
            <person name="Veneault-Fourrey C."/>
            <person name="LaButti K."/>
            <person name="Lindquist E.A."/>
            <person name="Lipzen A."/>
            <person name="Lundell T."/>
            <person name="Morin E."/>
            <person name="Murat C."/>
            <person name="Riley R."/>
            <person name="Ohm R."/>
            <person name="Sun H."/>
            <person name="Tunlid A."/>
            <person name="Henrissat B."/>
            <person name="Grigoriev I.V."/>
            <person name="Hibbett D.S."/>
            <person name="Martin F."/>
        </authorList>
    </citation>
    <scope>NUCLEOTIDE SEQUENCE [LARGE SCALE GENOMIC DNA]</scope>
    <source>
        <strain evidence="2">h7</strain>
    </source>
</reference>
<dbReference type="EMBL" id="KN831776">
    <property type="protein sequence ID" value="KIM43320.1"/>
    <property type="molecule type" value="Genomic_DNA"/>
</dbReference>
<dbReference type="AlphaFoldDB" id="A0A0C3C338"/>
<proteinExistence type="predicted"/>
<evidence type="ECO:0000313" key="2">
    <source>
        <dbReference type="Proteomes" id="UP000053424"/>
    </source>
</evidence>